<feature type="compositionally biased region" description="Polar residues" evidence="2">
    <location>
        <begin position="1312"/>
        <end position="1321"/>
    </location>
</feature>
<evidence type="ECO:0000313" key="4">
    <source>
        <dbReference type="Proteomes" id="UP000614601"/>
    </source>
</evidence>
<reference evidence="3" key="1">
    <citation type="submission" date="2020-09" db="EMBL/GenBank/DDBJ databases">
        <authorList>
            <person name="Kikuchi T."/>
        </authorList>
    </citation>
    <scope>NUCLEOTIDE SEQUENCE</scope>
    <source>
        <strain evidence="3">SH1</strain>
    </source>
</reference>
<evidence type="ECO:0000313" key="3">
    <source>
        <dbReference type="EMBL" id="CAD5214193.1"/>
    </source>
</evidence>
<evidence type="ECO:0000256" key="1">
    <source>
        <dbReference type="SAM" id="Coils"/>
    </source>
</evidence>
<feature type="coiled-coil region" evidence="1">
    <location>
        <begin position="390"/>
        <end position="424"/>
    </location>
</feature>
<feature type="region of interest" description="Disordered" evidence="2">
    <location>
        <begin position="130"/>
        <end position="224"/>
    </location>
</feature>
<dbReference type="Proteomes" id="UP000614601">
    <property type="component" value="Unassembled WGS sequence"/>
</dbReference>
<organism evidence="3 4">
    <name type="scientific">Bursaphelenchus okinawaensis</name>
    <dbReference type="NCBI Taxonomy" id="465554"/>
    <lineage>
        <taxon>Eukaryota</taxon>
        <taxon>Metazoa</taxon>
        <taxon>Ecdysozoa</taxon>
        <taxon>Nematoda</taxon>
        <taxon>Chromadorea</taxon>
        <taxon>Rhabditida</taxon>
        <taxon>Tylenchina</taxon>
        <taxon>Tylenchomorpha</taxon>
        <taxon>Aphelenchoidea</taxon>
        <taxon>Aphelenchoididae</taxon>
        <taxon>Bursaphelenchus</taxon>
    </lineage>
</organism>
<feature type="compositionally biased region" description="Polar residues" evidence="2">
    <location>
        <begin position="152"/>
        <end position="165"/>
    </location>
</feature>
<feature type="compositionally biased region" description="Basic residues" evidence="2">
    <location>
        <begin position="132"/>
        <end position="142"/>
    </location>
</feature>
<proteinExistence type="predicted"/>
<feature type="region of interest" description="Disordered" evidence="2">
    <location>
        <begin position="655"/>
        <end position="676"/>
    </location>
</feature>
<keyword evidence="1" id="KW-0175">Coiled coil</keyword>
<gene>
    <name evidence="3" type="ORF">BOKJ2_LOCUS5470</name>
</gene>
<feature type="region of interest" description="Disordered" evidence="2">
    <location>
        <begin position="1028"/>
        <end position="1051"/>
    </location>
</feature>
<feature type="region of interest" description="Disordered" evidence="2">
    <location>
        <begin position="1300"/>
        <end position="1339"/>
    </location>
</feature>
<dbReference type="EMBL" id="CAJFCW020000003">
    <property type="protein sequence ID" value="CAG9102271.1"/>
    <property type="molecule type" value="Genomic_DNA"/>
</dbReference>
<evidence type="ECO:0000256" key="2">
    <source>
        <dbReference type="SAM" id="MobiDB-lite"/>
    </source>
</evidence>
<feature type="region of interest" description="Disordered" evidence="2">
    <location>
        <begin position="782"/>
        <end position="816"/>
    </location>
</feature>
<feature type="compositionally biased region" description="Basic and acidic residues" evidence="2">
    <location>
        <begin position="175"/>
        <end position="184"/>
    </location>
</feature>
<accession>A0A811KDE3</accession>
<feature type="region of interest" description="Disordered" evidence="2">
    <location>
        <begin position="831"/>
        <end position="851"/>
    </location>
</feature>
<comment type="caution">
    <text evidence="3">The sequence shown here is derived from an EMBL/GenBank/DDBJ whole genome shotgun (WGS) entry which is preliminary data.</text>
</comment>
<sequence length="1354" mass="149520">MDHDLLLKDLFHNETNLITTPRGDDYIDMTLLHPELAQITLPDVLNTTAKGKILLQKVETGADLGDRKVLLSMANHLRGPIMKYCERPGFPSRNEQRVYLKHLFDPYPFLTIQMFVSNKKQQSGFLENSIRNARRRDSKHQLRGADGAEFANSGNEAGTSGTEFGTNGDDMESNGSRESRKREFSAFTESEEDSDSQDASTSGPKVCRTDGTNGAERFSNSTLDGTSQMAFKNEKKIEELPTGLVHLLELAEQRLAEEKSNQMLAQKGQNLSTLGLNPTSCDLNSPSYVNYGPNPTSYGQASSVYPSNSSTFGPNTTFSGPISSSYGSNSTSTLQQMLGQAQGQSYYDQSAQLPAQIQAVQPSIPVSNVNMGQNPMFHAQNEPFGLEKGLNNIQDRLSGQEKSLTGLEKDLAILQNQLADQKNEVYAQEQGFSAGNQGFPTQNQEEYGQQSPDKDLYGRLSNFITTMASNMNLQQASPAMSSGNMGIWNGLANSVAQNQGNLMKTGDNMTNDMPVLMAQDPIGTAGYMGQNQAGTAGYAGQNQAGIGGVMGQNLASTSNYMANGATGTSNLMPNGAAGTANFMSSNEAGTTDFMAQNQPILAKLLAQNPENLSQILAENSKNFEIQPASSTANEGSSSEVNSTLDVDEMNPANLLSSLYPCSSNEEDDELNESNERTNVSLRPELLSLNIYDLLDKNEAKLNLEERLRKGEELNRKDYLYMANMIRDPIMKLCERPSYPSRFEQRAFLDHLFKDHANVDLVTFVGNKKQTLGCLENSIRNGRRAKKLRELNKKKPKKEKPPKENNGEPHVPKKRGRKKLLKNIIKEMMEANLPPGEAPPVTPHRSRRPQDPVSVDILNPELLSLNVREMLGSNHKGQVLLAMLDTQEPLPKSEFAKLALQIREPIMRLCEIENRPSRVELRAYFKHLFQDFPNLVLTDFVSNKKQDHGYLERSIRNAKRVINQKNARINALKQQHEEAAATDETIASMSFSDYLKNPMKPGRKPRGNYVKRKKGPIDNTVSIVYNTQSLPYDGTKSPGHDSTLETDGTNGTITGMEGTMAYTDGTIDYSNSTNNMTFNDGTMASIDGIMANINGSMVGSDGTMASIDGIMAGINGSMADDDMAGINRIMASINGTIEATNGTIDGIDSTIAENGQIGQIEPVESTVIGQDSNDEVSSKVPLEGYQLHENLKEMTIQNLLGSTISGRILLHQIEDEAIVLQKQELNEFCKYIRDPIMRFCERELYPRRHEMRAFLLHLFEPYPKMKAYVRELVCDKKQLLGLLEDSIHGIRRRLRTKGILPPPAAVPNLDKSFISQGEQNPVPNEEESQEPESTSNPTDMLLQAALAAIQQQQQE</sequence>
<dbReference type="EMBL" id="CAJFDH010000003">
    <property type="protein sequence ID" value="CAD5214193.1"/>
    <property type="molecule type" value="Genomic_DNA"/>
</dbReference>
<dbReference type="OrthoDB" id="10597398at2759"/>
<dbReference type="Proteomes" id="UP000783686">
    <property type="component" value="Unassembled WGS sequence"/>
</dbReference>
<feature type="compositionally biased region" description="Basic and acidic residues" evidence="2">
    <location>
        <begin position="787"/>
        <end position="810"/>
    </location>
</feature>
<feature type="coiled-coil region" evidence="1">
    <location>
        <begin position="954"/>
        <end position="981"/>
    </location>
</feature>
<name>A0A811KDE3_9BILA</name>
<keyword evidence="4" id="KW-1185">Reference proteome</keyword>
<protein>
    <submittedName>
        <fullName evidence="3">Uncharacterized protein</fullName>
    </submittedName>
</protein>